<feature type="compositionally biased region" description="Polar residues" evidence="2">
    <location>
        <begin position="102"/>
        <end position="113"/>
    </location>
</feature>
<feature type="coiled-coil region" evidence="1">
    <location>
        <begin position="32"/>
        <end position="66"/>
    </location>
</feature>
<feature type="region of interest" description="Disordered" evidence="2">
    <location>
        <begin position="1"/>
        <end position="22"/>
    </location>
</feature>
<comment type="caution">
    <text evidence="3">The sequence shown here is derived from an EMBL/GenBank/DDBJ whole genome shotgun (WGS) entry which is preliminary data.</text>
</comment>
<keyword evidence="1" id="KW-0175">Coiled coil</keyword>
<protein>
    <recommendedName>
        <fullName evidence="5">BZIP domain-containing protein</fullName>
    </recommendedName>
</protein>
<dbReference type="Proteomes" id="UP001174694">
    <property type="component" value="Unassembled WGS sequence"/>
</dbReference>
<evidence type="ECO:0000256" key="1">
    <source>
        <dbReference type="SAM" id="Coils"/>
    </source>
</evidence>
<organism evidence="3 4">
    <name type="scientific">Pleurostoma richardsiae</name>
    <dbReference type="NCBI Taxonomy" id="41990"/>
    <lineage>
        <taxon>Eukaryota</taxon>
        <taxon>Fungi</taxon>
        <taxon>Dikarya</taxon>
        <taxon>Ascomycota</taxon>
        <taxon>Pezizomycotina</taxon>
        <taxon>Sordariomycetes</taxon>
        <taxon>Sordariomycetidae</taxon>
        <taxon>Calosphaeriales</taxon>
        <taxon>Pleurostomataceae</taxon>
        <taxon>Pleurostoma</taxon>
    </lineage>
</organism>
<dbReference type="EMBL" id="JANBVO010000089">
    <property type="protein sequence ID" value="KAJ9130435.1"/>
    <property type="molecule type" value="Genomic_DNA"/>
</dbReference>
<gene>
    <name evidence="3" type="ORF">NKR23_g12198</name>
</gene>
<proteinExistence type="predicted"/>
<accession>A0AA38VGC0</accession>
<sequence>MLQRWSSKPKEHRAARIRDNQRRHRARIKAYIAHLERQLEGAREHVHELEARNTTLLSELERLRASCANEFLTRNYPAEEEDAYSQKTIAVAACIAPPAANLGTTQGTERSSSSPPPTWAEPSVGKDKRKSLPSCSCGAPSCPAPAILATVAAPKDDAEENLLHADCSRLPPPSVRESTIPCDTAYGILREQNDCGLDWGVIGEFLAPGFRRATGQHDGCLVQSHRVFSVLDAIGSSMPSILSNDP</sequence>
<evidence type="ECO:0008006" key="5">
    <source>
        <dbReference type="Google" id="ProtNLM"/>
    </source>
</evidence>
<dbReference type="Gene3D" id="1.20.5.170">
    <property type="match status" value="1"/>
</dbReference>
<feature type="compositionally biased region" description="Basic and acidic residues" evidence="2">
    <location>
        <begin position="8"/>
        <end position="20"/>
    </location>
</feature>
<dbReference type="GO" id="GO:0003700">
    <property type="term" value="F:DNA-binding transcription factor activity"/>
    <property type="evidence" value="ECO:0007669"/>
    <property type="project" value="InterPro"/>
</dbReference>
<feature type="region of interest" description="Disordered" evidence="2">
    <location>
        <begin position="102"/>
        <end position="129"/>
    </location>
</feature>
<dbReference type="AlphaFoldDB" id="A0AA38VGC0"/>
<dbReference type="InterPro" id="IPR046347">
    <property type="entry name" value="bZIP_sf"/>
</dbReference>
<name>A0AA38VGC0_9PEZI</name>
<evidence type="ECO:0000256" key="2">
    <source>
        <dbReference type="SAM" id="MobiDB-lite"/>
    </source>
</evidence>
<reference evidence="3" key="1">
    <citation type="submission" date="2022-07" db="EMBL/GenBank/DDBJ databases">
        <title>Fungi with potential for degradation of polypropylene.</title>
        <authorList>
            <person name="Gostincar C."/>
        </authorList>
    </citation>
    <scope>NUCLEOTIDE SEQUENCE</scope>
    <source>
        <strain evidence="3">EXF-13308</strain>
    </source>
</reference>
<evidence type="ECO:0000313" key="4">
    <source>
        <dbReference type="Proteomes" id="UP001174694"/>
    </source>
</evidence>
<dbReference type="SUPFAM" id="SSF57959">
    <property type="entry name" value="Leucine zipper domain"/>
    <property type="match status" value="1"/>
</dbReference>
<dbReference type="CDD" id="cd14688">
    <property type="entry name" value="bZIP_YAP"/>
    <property type="match status" value="1"/>
</dbReference>
<keyword evidence="4" id="KW-1185">Reference proteome</keyword>
<evidence type="ECO:0000313" key="3">
    <source>
        <dbReference type="EMBL" id="KAJ9130435.1"/>
    </source>
</evidence>